<dbReference type="GO" id="GO:0006357">
    <property type="term" value="P:regulation of transcription by RNA polymerase II"/>
    <property type="evidence" value="ECO:0007669"/>
    <property type="project" value="TreeGrafter"/>
</dbReference>
<dbReference type="Pfam" id="PF05225">
    <property type="entry name" value="HTH_psq"/>
    <property type="match status" value="2"/>
</dbReference>
<reference evidence="7 8" key="1">
    <citation type="journal article" date="2024" name="BMC Genomics">
        <title>De novo assembly and annotation of Popillia japonica's genome with initial clues to its potential as an invasive pest.</title>
        <authorList>
            <person name="Cucini C."/>
            <person name="Boschi S."/>
            <person name="Funari R."/>
            <person name="Cardaioli E."/>
            <person name="Iannotti N."/>
            <person name="Marturano G."/>
            <person name="Paoli F."/>
            <person name="Bruttini M."/>
            <person name="Carapelli A."/>
            <person name="Frati F."/>
            <person name="Nardi F."/>
        </authorList>
    </citation>
    <scope>NUCLEOTIDE SEQUENCE [LARGE SCALE GENOMIC DNA]</scope>
    <source>
        <strain evidence="7">DMR45628</strain>
    </source>
</reference>
<dbReference type="PANTHER" id="PTHR23110">
    <property type="entry name" value="BTB DOMAIN TRANSCRIPTION FACTOR"/>
    <property type="match status" value="1"/>
</dbReference>
<evidence type="ECO:0000313" key="7">
    <source>
        <dbReference type="EMBL" id="KAK9700555.1"/>
    </source>
</evidence>
<keyword evidence="2 4" id="KW-0238">DNA-binding</keyword>
<dbReference type="GO" id="GO:0003677">
    <property type="term" value="F:DNA binding"/>
    <property type="evidence" value="ECO:0007669"/>
    <property type="project" value="UniProtKB-UniRule"/>
</dbReference>
<dbReference type="EMBL" id="JASPKY010000435">
    <property type="protein sequence ID" value="KAK9700555.1"/>
    <property type="molecule type" value="Genomic_DNA"/>
</dbReference>
<protein>
    <submittedName>
        <fullName evidence="7">CENP-B N-terminal DNA-binding domain</fullName>
    </submittedName>
</protein>
<accession>A0AAW1JBY1</accession>
<dbReference type="Gene3D" id="1.10.10.60">
    <property type="entry name" value="Homeodomain-like"/>
    <property type="match status" value="1"/>
</dbReference>
<dbReference type="PROSITE" id="PS50960">
    <property type="entry name" value="HTH_PSQ"/>
    <property type="match status" value="1"/>
</dbReference>
<evidence type="ECO:0000256" key="1">
    <source>
        <dbReference type="ARBA" id="ARBA00004123"/>
    </source>
</evidence>
<dbReference type="FunFam" id="1.10.10.60:FF:000019">
    <property type="entry name" value="Ligand-dependent corepressor isoform 1"/>
    <property type="match status" value="1"/>
</dbReference>
<evidence type="ECO:0000313" key="8">
    <source>
        <dbReference type="Proteomes" id="UP001458880"/>
    </source>
</evidence>
<feature type="chain" id="PRO_5043867140" evidence="5">
    <location>
        <begin position="25"/>
        <end position="528"/>
    </location>
</feature>
<keyword evidence="5" id="KW-0732">Signal</keyword>
<keyword evidence="8" id="KW-1185">Reference proteome</keyword>
<feature type="domain" description="HTH psq-type" evidence="6">
    <location>
        <begin position="212"/>
        <end position="264"/>
    </location>
</feature>
<evidence type="ECO:0000256" key="5">
    <source>
        <dbReference type="SAM" id="SignalP"/>
    </source>
</evidence>
<gene>
    <name evidence="7" type="ORF">QE152_g31166</name>
</gene>
<proteinExistence type="predicted"/>
<dbReference type="Proteomes" id="UP001458880">
    <property type="component" value="Unassembled WGS sequence"/>
</dbReference>
<evidence type="ECO:0000256" key="4">
    <source>
        <dbReference type="PROSITE-ProRule" id="PRU00320"/>
    </source>
</evidence>
<dbReference type="GO" id="GO:0005634">
    <property type="term" value="C:nucleus"/>
    <property type="evidence" value="ECO:0007669"/>
    <property type="project" value="UniProtKB-SubCell"/>
</dbReference>
<evidence type="ECO:0000256" key="3">
    <source>
        <dbReference type="ARBA" id="ARBA00023242"/>
    </source>
</evidence>
<evidence type="ECO:0000259" key="6">
    <source>
        <dbReference type="PROSITE" id="PS50960"/>
    </source>
</evidence>
<comment type="subcellular location">
    <subcellularLocation>
        <location evidence="1 4">Nucleus</location>
    </subcellularLocation>
</comment>
<sequence>MHKFIATKEISILTWLGLARLLLGMDPKTVYKHFKEEIKAKLLESSHAWLGAASTSSIADYPNLLKLKTPTWTQQQLKEAIHAVATQKMRFTQASSKYGIPKGTLYDNILGKSKRMAVLEEAGLTQVEETAVLEFCCDVSVSPYNRRTKKSLTSILEYVESLRRLRDPEFTFTGLSGFRWWWAFSDSYQYQLQSMWQKCWNTNQSLVHNLRFRERGPLKSWRPETMAEAIFSVLKEGLSLSQAARKYDIPYPTFVLYANRVHNMLGPSADGGSDLRPKGRGRPQRILLGVWPDEHIRGVIRAVVFRDSHQIKEEPLVYPRMHDGVTIQSYPNNNCSNGSEPNVSPGAAAAAAVAAVAQGLRQQMCSMVAAAQHQSSAHDTNPVASLVNSLALAGHCGGVSMSSNGAPPISMSHMTSMRMASPAGSIQDLRISPAGSGLESPISSPLGLTVSSSMEPSISMGIGNNMDVGIGVSGMTYKPSRSFASPRPEALFHEDIEELVKPIHNTSVRPKDQISSIKMEPMTECRGE</sequence>
<organism evidence="7 8">
    <name type="scientific">Popillia japonica</name>
    <name type="common">Japanese beetle</name>
    <dbReference type="NCBI Taxonomy" id="7064"/>
    <lineage>
        <taxon>Eukaryota</taxon>
        <taxon>Metazoa</taxon>
        <taxon>Ecdysozoa</taxon>
        <taxon>Arthropoda</taxon>
        <taxon>Hexapoda</taxon>
        <taxon>Insecta</taxon>
        <taxon>Pterygota</taxon>
        <taxon>Neoptera</taxon>
        <taxon>Endopterygota</taxon>
        <taxon>Coleoptera</taxon>
        <taxon>Polyphaga</taxon>
        <taxon>Scarabaeiformia</taxon>
        <taxon>Scarabaeidae</taxon>
        <taxon>Rutelinae</taxon>
        <taxon>Popillia</taxon>
    </lineage>
</organism>
<dbReference type="SUPFAM" id="SSF46689">
    <property type="entry name" value="Homeodomain-like"/>
    <property type="match status" value="2"/>
</dbReference>
<feature type="DNA-binding region" description="H-T-H motif" evidence="4">
    <location>
        <begin position="240"/>
        <end position="260"/>
    </location>
</feature>
<keyword evidence="3 4" id="KW-0539">Nucleus</keyword>
<name>A0AAW1JBY1_POPJA</name>
<dbReference type="InterPro" id="IPR007889">
    <property type="entry name" value="HTH_Psq"/>
</dbReference>
<comment type="caution">
    <text evidence="7">The sequence shown here is derived from an EMBL/GenBank/DDBJ whole genome shotgun (WGS) entry which is preliminary data.</text>
</comment>
<dbReference type="AlphaFoldDB" id="A0AAW1JBY1"/>
<dbReference type="PANTHER" id="PTHR23110:SF109">
    <property type="entry name" value="FI07618P-RELATED"/>
    <property type="match status" value="1"/>
</dbReference>
<feature type="signal peptide" evidence="5">
    <location>
        <begin position="1"/>
        <end position="24"/>
    </location>
</feature>
<dbReference type="InterPro" id="IPR051095">
    <property type="entry name" value="Dros_DevTransReg"/>
</dbReference>
<dbReference type="InterPro" id="IPR009057">
    <property type="entry name" value="Homeodomain-like_sf"/>
</dbReference>
<evidence type="ECO:0000256" key="2">
    <source>
        <dbReference type="ARBA" id="ARBA00023125"/>
    </source>
</evidence>